<sequence>MDQRYEIEIEPEVRAWLDALPREHYRAVERHADRLADSPTTLGEPYSRHLDGPVRELRFYLGAEAFRVTYWLAPRRRIVLLTVFRKTRMREDRQVQRALWAQKECESLHPPAFSAYHRTFEELP</sequence>
<reference evidence="2" key="1">
    <citation type="submission" date="2023-07" db="EMBL/GenBank/DDBJ databases">
        <title>30 novel species of actinomycetes from the DSMZ collection.</title>
        <authorList>
            <person name="Nouioui I."/>
        </authorList>
    </citation>
    <scope>NUCLEOTIDE SEQUENCE [LARGE SCALE GENOMIC DNA]</scope>
    <source>
        <strain evidence="2">DSM 44918</strain>
    </source>
</reference>
<dbReference type="SUPFAM" id="SSF143011">
    <property type="entry name" value="RelE-like"/>
    <property type="match status" value="1"/>
</dbReference>
<dbReference type="InterPro" id="IPR009241">
    <property type="entry name" value="HigB-like"/>
</dbReference>
<dbReference type="RefSeq" id="WP_311598659.1">
    <property type="nucleotide sequence ID" value="NZ_JAVREM010000013.1"/>
</dbReference>
<dbReference type="InterPro" id="IPR035093">
    <property type="entry name" value="RelE/ParE_toxin_dom_sf"/>
</dbReference>
<dbReference type="EMBL" id="JAVREM010000013">
    <property type="protein sequence ID" value="MDT0319397.1"/>
    <property type="molecule type" value="Genomic_DNA"/>
</dbReference>
<evidence type="ECO:0000313" key="1">
    <source>
        <dbReference type="EMBL" id="MDT0319397.1"/>
    </source>
</evidence>
<keyword evidence="2" id="KW-1185">Reference proteome</keyword>
<proteinExistence type="predicted"/>
<dbReference type="Gene3D" id="3.30.2310.20">
    <property type="entry name" value="RelE-like"/>
    <property type="match status" value="1"/>
</dbReference>
<dbReference type="Pfam" id="PF05973">
    <property type="entry name" value="Gp49"/>
    <property type="match status" value="1"/>
</dbReference>
<evidence type="ECO:0000313" key="2">
    <source>
        <dbReference type="Proteomes" id="UP001183420"/>
    </source>
</evidence>
<protein>
    <submittedName>
        <fullName evidence="1">Type II toxin-antitoxin system RelE/ParE family toxin</fullName>
    </submittedName>
</protein>
<organism evidence="1 2">
    <name type="scientific">Streptomyces millisiae</name>
    <dbReference type="NCBI Taxonomy" id="3075542"/>
    <lineage>
        <taxon>Bacteria</taxon>
        <taxon>Bacillati</taxon>
        <taxon>Actinomycetota</taxon>
        <taxon>Actinomycetes</taxon>
        <taxon>Kitasatosporales</taxon>
        <taxon>Streptomycetaceae</taxon>
        <taxon>Streptomyces</taxon>
    </lineage>
</organism>
<dbReference type="Proteomes" id="UP001183420">
    <property type="component" value="Unassembled WGS sequence"/>
</dbReference>
<accession>A0ABU2LP80</accession>
<gene>
    <name evidence="1" type="ORF">RNC47_13720</name>
</gene>
<comment type="caution">
    <text evidence="1">The sequence shown here is derived from an EMBL/GenBank/DDBJ whole genome shotgun (WGS) entry which is preliminary data.</text>
</comment>
<name>A0ABU2LP80_9ACTN</name>